<protein>
    <submittedName>
        <fullName evidence="7">Predicted small secreted protein</fullName>
    </submittedName>
</protein>
<dbReference type="EMBL" id="FQYR01000005">
    <property type="protein sequence ID" value="SHK02529.1"/>
    <property type="molecule type" value="Genomic_DNA"/>
</dbReference>
<name>A0A1M6P3H7_9BACT</name>
<dbReference type="STRING" id="1123071.SAMN02745181_3065"/>
<keyword evidence="5" id="KW-0564">Palmitate</keyword>
<evidence type="ECO:0000256" key="4">
    <source>
        <dbReference type="ARBA" id="ARBA00023136"/>
    </source>
</evidence>
<reference evidence="7 8" key="1">
    <citation type="submission" date="2016-11" db="EMBL/GenBank/DDBJ databases">
        <authorList>
            <person name="Jaros S."/>
            <person name="Januszkiewicz K."/>
            <person name="Wedrychowicz H."/>
        </authorList>
    </citation>
    <scope>NUCLEOTIDE SEQUENCE [LARGE SCALE GENOMIC DNA]</scope>
    <source>
        <strain evidence="7 8">DSM 18772</strain>
    </source>
</reference>
<evidence type="ECO:0000256" key="1">
    <source>
        <dbReference type="ARBA" id="ARBA00010296"/>
    </source>
</evidence>
<dbReference type="RefSeq" id="WP_143184621.1">
    <property type="nucleotide sequence ID" value="NZ_FQYR01000005.1"/>
</dbReference>
<sequence>MKNCTKMILAVVGLAALALSSCNTFRGMGQDIRAGGDAISDAASR</sequence>
<dbReference type="GO" id="GO:0009636">
    <property type="term" value="P:response to toxic substance"/>
    <property type="evidence" value="ECO:0007669"/>
    <property type="project" value="InterPro"/>
</dbReference>
<accession>A0A1M6P3H7</accession>
<evidence type="ECO:0000256" key="5">
    <source>
        <dbReference type="ARBA" id="ARBA00023139"/>
    </source>
</evidence>
<dbReference type="InterPro" id="IPR012556">
    <property type="entry name" value="Entericidin"/>
</dbReference>
<proteinExistence type="inferred from homology"/>
<evidence type="ECO:0000256" key="3">
    <source>
        <dbReference type="ARBA" id="ARBA00022729"/>
    </source>
</evidence>
<dbReference type="AlphaFoldDB" id="A0A1M6P3H7"/>
<organism evidence="7 8">
    <name type="scientific">Rubritalea squalenifaciens DSM 18772</name>
    <dbReference type="NCBI Taxonomy" id="1123071"/>
    <lineage>
        <taxon>Bacteria</taxon>
        <taxon>Pseudomonadati</taxon>
        <taxon>Verrucomicrobiota</taxon>
        <taxon>Verrucomicrobiia</taxon>
        <taxon>Verrucomicrobiales</taxon>
        <taxon>Rubritaleaceae</taxon>
        <taxon>Rubritalea</taxon>
    </lineage>
</organism>
<dbReference type="GO" id="GO:0016020">
    <property type="term" value="C:membrane"/>
    <property type="evidence" value="ECO:0007669"/>
    <property type="project" value="InterPro"/>
</dbReference>
<evidence type="ECO:0000313" key="7">
    <source>
        <dbReference type="EMBL" id="SHK02529.1"/>
    </source>
</evidence>
<dbReference type="PROSITE" id="PS51257">
    <property type="entry name" value="PROKAR_LIPOPROTEIN"/>
    <property type="match status" value="1"/>
</dbReference>
<dbReference type="Pfam" id="PF08085">
    <property type="entry name" value="Entericidin"/>
    <property type="match status" value="1"/>
</dbReference>
<keyword evidence="3" id="KW-0732">Signal</keyword>
<comment type="similarity">
    <text evidence="1">Belongs to the EcnA/EcnB lipoprotein family.</text>
</comment>
<keyword evidence="4" id="KW-0472">Membrane</keyword>
<evidence type="ECO:0000256" key="2">
    <source>
        <dbReference type="ARBA" id="ARBA00022475"/>
    </source>
</evidence>
<dbReference type="InParanoid" id="A0A1M6P3H7"/>
<gene>
    <name evidence="7" type="ORF">SAMN02745181_3065</name>
</gene>
<evidence type="ECO:0000256" key="6">
    <source>
        <dbReference type="ARBA" id="ARBA00023288"/>
    </source>
</evidence>
<keyword evidence="6" id="KW-0449">Lipoprotein</keyword>
<evidence type="ECO:0000313" key="8">
    <source>
        <dbReference type="Proteomes" id="UP000184510"/>
    </source>
</evidence>
<dbReference type="Proteomes" id="UP000184510">
    <property type="component" value="Unassembled WGS sequence"/>
</dbReference>
<keyword evidence="2" id="KW-1003">Cell membrane</keyword>
<keyword evidence="8" id="KW-1185">Reference proteome</keyword>